<dbReference type="EMBL" id="JAAMPI010000397">
    <property type="protein sequence ID" value="KAF4631917.1"/>
    <property type="molecule type" value="Genomic_DNA"/>
</dbReference>
<evidence type="ECO:0008006" key="4">
    <source>
        <dbReference type="Google" id="ProtNLM"/>
    </source>
</evidence>
<evidence type="ECO:0000313" key="2">
    <source>
        <dbReference type="EMBL" id="KAF4631917.1"/>
    </source>
</evidence>
<dbReference type="GO" id="GO:0005666">
    <property type="term" value="C:RNA polymerase III complex"/>
    <property type="evidence" value="ECO:0007669"/>
    <property type="project" value="TreeGrafter"/>
</dbReference>
<comment type="caution">
    <text evidence="2">The sequence shown here is derived from an EMBL/GenBank/DDBJ whole genome shotgun (WGS) entry which is preliminary data.</text>
</comment>
<organism evidence="2 3">
    <name type="scientific">Cudoniella acicularis</name>
    <dbReference type="NCBI Taxonomy" id="354080"/>
    <lineage>
        <taxon>Eukaryota</taxon>
        <taxon>Fungi</taxon>
        <taxon>Dikarya</taxon>
        <taxon>Ascomycota</taxon>
        <taxon>Pezizomycotina</taxon>
        <taxon>Leotiomycetes</taxon>
        <taxon>Helotiales</taxon>
        <taxon>Tricladiaceae</taxon>
        <taxon>Cudoniella</taxon>
    </lineage>
</organism>
<name>A0A8H4W330_9HELO</name>
<accession>A0A8H4W330</accession>
<dbReference type="GO" id="GO:0042797">
    <property type="term" value="P:tRNA transcription by RNA polymerase III"/>
    <property type="evidence" value="ECO:0007669"/>
    <property type="project" value="TreeGrafter"/>
</dbReference>
<dbReference type="PANTHER" id="PTHR12069">
    <property type="entry name" value="DNA-DIRECTED RNA POLYMERASES III 80 KDA POLYPEPTIDE RNA POLYMERASE III SUBUNIT 5"/>
    <property type="match status" value="1"/>
</dbReference>
<feature type="compositionally biased region" description="Gly residues" evidence="1">
    <location>
        <begin position="99"/>
        <end position="112"/>
    </location>
</feature>
<dbReference type="AlphaFoldDB" id="A0A8H4W330"/>
<reference evidence="2 3" key="1">
    <citation type="submission" date="2020-03" db="EMBL/GenBank/DDBJ databases">
        <title>Draft Genome Sequence of Cudoniella acicularis.</title>
        <authorList>
            <person name="Buettner E."/>
            <person name="Kellner H."/>
        </authorList>
    </citation>
    <scope>NUCLEOTIDE SEQUENCE [LARGE SCALE GENOMIC DNA]</scope>
    <source>
        <strain evidence="2 3">DSM 108380</strain>
    </source>
</reference>
<feature type="compositionally biased region" description="Acidic residues" evidence="1">
    <location>
        <begin position="326"/>
        <end position="342"/>
    </location>
</feature>
<feature type="region of interest" description="Disordered" evidence="1">
    <location>
        <begin position="93"/>
        <end position="120"/>
    </location>
</feature>
<dbReference type="PANTHER" id="PTHR12069:SF0">
    <property type="entry name" value="DNA-DIRECTED RNA POLYMERASE III SUBUNIT RPC5"/>
    <property type="match status" value="1"/>
</dbReference>
<evidence type="ECO:0000256" key="1">
    <source>
        <dbReference type="SAM" id="MobiDB-lite"/>
    </source>
</evidence>
<dbReference type="Pfam" id="PF04801">
    <property type="entry name" value="RPC5"/>
    <property type="match status" value="2"/>
</dbReference>
<proteinExistence type="predicted"/>
<evidence type="ECO:0000313" key="3">
    <source>
        <dbReference type="Proteomes" id="UP000566819"/>
    </source>
</evidence>
<feature type="compositionally biased region" description="Basic residues" evidence="1">
    <location>
        <begin position="311"/>
        <end position="321"/>
    </location>
</feature>
<dbReference type="Proteomes" id="UP000566819">
    <property type="component" value="Unassembled WGS sequence"/>
</dbReference>
<dbReference type="InterPro" id="IPR006886">
    <property type="entry name" value="RNA_pol_III_Rpc5"/>
</dbReference>
<sequence>MADPEIDTDDPIKTSYDVFIKPRISSDRQIYVLQFPNRDSKQEYAAKNQSQPLKLRVKQNAGMVEMDVPVDAWRNYDRAKGIQWGDALKKSNVSKGRGSHGLPGGFGIGGAQPAGRGRGRASADDAALIENLLRDYPGAMEREQVLTKQTLGGQTVSTDETNPRYMIGTFRKNQLHFLPVDHVVQMRPQFHHIDALAEQNKANTPRDAPARVQEARAIHMTVKSSIDGEEESTDTMAERIAVTQAEAWKSHRFVDEDTVEAWDAYGGLFVGAEADIDANELLEKVPKLVTSIDDLEYLDAISVPRDEARMSRNKKKDKKGKGRADEESESSESETEDREEDL</sequence>
<feature type="region of interest" description="Disordered" evidence="1">
    <location>
        <begin position="303"/>
        <end position="342"/>
    </location>
</feature>
<protein>
    <recommendedName>
        <fullName evidence="4">DNA-directed RNA polymerase III subunit Rpc5</fullName>
    </recommendedName>
</protein>
<dbReference type="OrthoDB" id="340681at2759"/>
<keyword evidence="3" id="KW-1185">Reference proteome</keyword>
<gene>
    <name evidence="2" type="ORF">G7Y89_g6207</name>
</gene>